<dbReference type="SUPFAM" id="SSF51569">
    <property type="entry name" value="Aldolase"/>
    <property type="match status" value="1"/>
</dbReference>
<comment type="similarity">
    <text evidence="3">Belongs to the KHG/KDPG aldolase family.</text>
</comment>
<evidence type="ECO:0000313" key="9">
    <source>
        <dbReference type="EMBL" id="RFU96038.1"/>
    </source>
</evidence>
<dbReference type="Pfam" id="PF01081">
    <property type="entry name" value="Aldolase"/>
    <property type="match status" value="1"/>
</dbReference>
<dbReference type="OrthoDB" id="9802667at2"/>
<evidence type="ECO:0000256" key="7">
    <source>
        <dbReference type="ARBA" id="ARBA00023270"/>
    </source>
</evidence>
<organism evidence="9 10">
    <name type="scientific">Sphaerochaeta halotolerans</name>
    <dbReference type="NCBI Taxonomy" id="2293840"/>
    <lineage>
        <taxon>Bacteria</taxon>
        <taxon>Pseudomonadati</taxon>
        <taxon>Spirochaetota</taxon>
        <taxon>Spirochaetia</taxon>
        <taxon>Spirochaetales</taxon>
        <taxon>Sphaerochaetaceae</taxon>
        <taxon>Sphaerochaeta</taxon>
    </lineage>
</organism>
<gene>
    <name evidence="9" type="ORF">DYP60_00160</name>
</gene>
<dbReference type="NCBIfam" id="NF004325">
    <property type="entry name" value="PRK05718.1"/>
    <property type="match status" value="1"/>
</dbReference>
<keyword evidence="7" id="KW-0704">Schiff base</keyword>
<dbReference type="Gene3D" id="3.20.20.70">
    <property type="entry name" value="Aldolase class I"/>
    <property type="match status" value="1"/>
</dbReference>
<dbReference type="EMBL" id="QUWK01000001">
    <property type="protein sequence ID" value="RFU96038.1"/>
    <property type="molecule type" value="Genomic_DNA"/>
</dbReference>
<name>A0A372MKZ7_9SPIR</name>
<comment type="pathway">
    <text evidence="2">Carbohydrate acid metabolism; 2-dehydro-3-deoxy-D-gluconate degradation; D-glyceraldehyde 3-phosphate and pyruvate from 2-dehydro-3-deoxy-D-gluconate: step 2/2.</text>
</comment>
<dbReference type="InterPro" id="IPR031337">
    <property type="entry name" value="KDPG/KHG_AS_1"/>
</dbReference>
<dbReference type="Proteomes" id="UP000264002">
    <property type="component" value="Unassembled WGS sequence"/>
</dbReference>
<protein>
    <recommendedName>
        <fullName evidence="5">2-dehydro-3-deoxy-phosphogluconate aldolase</fullName>
        <ecNumber evidence="5">4.1.2.14</ecNumber>
    </recommendedName>
</protein>
<accession>A0A372MKZ7</accession>
<dbReference type="NCBIfam" id="TIGR01182">
    <property type="entry name" value="eda"/>
    <property type="match status" value="1"/>
</dbReference>
<evidence type="ECO:0000256" key="3">
    <source>
        <dbReference type="ARBA" id="ARBA00006906"/>
    </source>
</evidence>
<evidence type="ECO:0000313" key="10">
    <source>
        <dbReference type="Proteomes" id="UP000264002"/>
    </source>
</evidence>
<evidence type="ECO:0000256" key="1">
    <source>
        <dbReference type="ARBA" id="ARBA00000654"/>
    </source>
</evidence>
<dbReference type="InterPro" id="IPR013785">
    <property type="entry name" value="Aldolase_TIM"/>
</dbReference>
<dbReference type="PROSITE" id="PS00160">
    <property type="entry name" value="ALDOLASE_KDPG_KHG_2"/>
    <property type="match status" value="1"/>
</dbReference>
<dbReference type="InterPro" id="IPR000887">
    <property type="entry name" value="Aldlse_KDPG_KHG"/>
</dbReference>
<keyword evidence="10" id="KW-1185">Reference proteome</keyword>
<evidence type="ECO:0000256" key="2">
    <source>
        <dbReference type="ARBA" id="ARBA00004736"/>
    </source>
</evidence>
<dbReference type="RefSeq" id="WP_117328856.1">
    <property type="nucleotide sequence ID" value="NZ_QUWK01000001.1"/>
</dbReference>
<dbReference type="PANTHER" id="PTHR30246:SF1">
    <property type="entry name" value="2-DEHYDRO-3-DEOXY-6-PHOSPHOGALACTONATE ALDOLASE-RELATED"/>
    <property type="match status" value="1"/>
</dbReference>
<evidence type="ECO:0000256" key="5">
    <source>
        <dbReference type="ARBA" id="ARBA00013063"/>
    </source>
</evidence>
<evidence type="ECO:0000256" key="8">
    <source>
        <dbReference type="ARBA" id="ARBA00023277"/>
    </source>
</evidence>
<keyword evidence="6" id="KW-0456">Lyase</keyword>
<dbReference type="EC" id="4.1.2.14" evidence="5"/>
<dbReference type="CDD" id="cd00452">
    <property type="entry name" value="KDPG_aldolase"/>
    <property type="match status" value="1"/>
</dbReference>
<comment type="caution">
    <text evidence="9">The sequence shown here is derived from an EMBL/GenBank/DDBJ whole genome shotgun (WGS) entry which is preliminary data.</text>
</comment>
<evidence type="ECO:0000256" key="6">
    <source>
        <dbReference type="ARBA" id="ARBA00023239"/>
    </source>
</evidence>
<reference evidence="10" key="1">
    <citation type="submission" date="2018-08" db="EMBL/GenBank/DDBJ databases">
        <authorList>
            <person name="Grouzdev D.S."/>
            <person name="Krutkina M.S."/>
        </authorList>
    </citation>
    <scope>NUCLEOTIDE SEQUENCE [LARGE SCALE GENOMIC DNA]</scope>
    <source>
        <strain evidence="10">4-11</strain>
    </source>
</reference>
<dbReference type="PANTHER" id="PTHR30246">
    <property type="entry name" value="2-KETO-3-DEOXY-6-PHOSPHOGLUCONATE ALDOLASE"/>
    <property type="match status" value="1"/>
</dbReference>
<comment type="subunit">
    <text evidence="4">Homotrimer.</text>
</comment>
<dbReference type="GO" id="GO:0008675">
    <property type="term" value="F:2-dehydro-3-deoxy-phosphogluconate aldolase activity"/>
    <property type="evidence" value="ECO:0007669"/>
    <property type="project" value="UniProtKB-EC"/>
</dbReference>
<proteinExistence type="inferred from homology"/>
<dbReference type="InterPro" id="IPR031338">
    <property type="entry name" value="KDPG/KHG_AS_2"/>
</dbReference>
<dbReference type="PROSITE" id="PS00159">
    <property type="entry name" value="ALDOLASE_KDPG_KHG_1"/>
    <property type="match status" value="1"/>
</dbReference>
<evidence type="ECO:0000256" key="4">
    <source>
        <dbReference type="ARBA" id="ARBA00011233"/>
    </source>
</evidence>
<comment type="catalytic activity">
    <reaction evidence="1">
        <text>2-dehydro-3-deoxy-6-phospho-D-gluconate = D-glyceraldehyde 3-phosphate + pyruvate</text>
        <dbReference type="Rhea" id="RHEA:17089"/>
        <dbReference type="ChEBI" id="CHEBI:15361"/>
        <dbReference type="ChEBI" id="CHEBI:57569"/>
        <dbReference type="ChEBI" id="CHEBI:59776"/>
        <dbReference type="EC" id="4.1.2.14"/>
    </reaction>
</comment>
<reference evidence="9 10" key="2">
    <citation type="submission" date="2018-09" db="EMBL/GenBank/DDBJ databases">
        <title>Genome of Sphaerochaeta halotolerans strain 4-11.</title>
        <authorList>
            <person name="Nazina T.N."/>
            <person name="Sokolova D.S."/>
        </authorList>
    </citation>
    <scope>NUCLEOTIDE SEQUENCE [LARGE SCALE GENOMIC DNA]</scope>
    <source>
        <strain evidence="9 10">4-11</strain>
    </source>
</reference>
<keyword evidence="8" id="KW-0119">Carbohydrate metabolism</keyword>
<dbReference type="AlphaFoldDB" id="A0A372MKZ7"/>
<sequence length="320" mass="34180">MHEALFEQIHTIGLVPVVKIDDAGKAEGLAGALIAGGLPCAEVTFRTAAAEEAIKRICKAYPEMLVGAGTVTNLEYAKKAVDAGAKFLVSPGFNPSVVDWALEQGVPIVPGVCTPSDIEAGISRGLTTLKFFPAEVSGGVDMLRNFAGPFPNLSFMPTGGISTANLASYARQPNVLAVGGSWMVKADLIEAEDWQAITALSREAVRTLQGLEFAHMGINNERAEEAEKTIRGLEALGMVKKSGNSSTFLDSTIEVLPKQYLGKMGHIGFRCFNIERTLAYLSPFGFSVNEETIARDAKGNIKVCYLEQELSGFAIHLIKA</sequence>